<accession>A0A9W4XSB1</accession>
<feature type="chain" id="PRO_5040948702" evidence="2">
    <location>
        <begin position="19"/>
        <end position="107"/>
    </location>
</feature>
<keyword evidence="4" id="KW-1185">Reference proteome</keyword>
<evidence type="ECO:0000313" key="3">
    <source>
        <dbReference type="EMBL" id="CAI6341763.1"/>
    </source>
</evidence>
<dbReference type="AlphaFoldDB" id="A0A9W4XSB1"/>
<name>A0A9W4XSB1_9PLEO</name>
<reference evidence="3" key="1">
    <citation type="submission" date="2023-01" db="EMBL/GenBank/DDBJ databases">
        <authorList>
            <person name="Van Ghelder C."/>
            <person name="Rancurel C."/>
        </authorList>
    </citation>
    <scope>NUCLEOTIDE SEQUENCE</scope>
    <source>
        <strain evidence="3">CNCM I-4278</strain>
    </source>
</reference>
<feature type="signal peptide" evidence="2">
    <location>
        <begin position="1"/>
        <end position="18"/>
    </location>
</feature>
<evidence type="ECO:0000256" key="2">
    <source>
        <dbReference type="SAM" id="SignalP"/>
    </source>
</evidence>
<organism evidence="3 4">
    <name type="scientific">Periconia digitata</name>
    <dbReference type="NCBI Taxonomy" id="1303443"/>
    <lineage>
        <taxon>Eukaryota</taxon>
        <taxon>Fungi</taxon>
        <taxon>Dikarya</taxon>
        <taxon>Ascomycota</taxon>
        <taxon>Pezizomycotina</taxon>
        <taxon>Dothideomycetes</taxon>
        <taxon>Pleosporomycetidae</taxon>
        <taxon>Pleosporales</taxon>
        <taxon>Massarineae</taxon>
        <taxon>Periconiaceae</taxon>
        <taxon>Periconia</taxon>
    </lineage>
</organism>
<gene>
    <name evidence="3" type="ORF">PDIGIT_LOCUS14963</name>
</gene>
<comment type="caution">
    <text evidence="3">The sequence shown here is derived from an EMBL/GenBank/DDBJ whole genome shotgun (WGS) entry which is preliminary data.</text>
</comment>
<evidence type="ECO:0000256" key="1">
    <source>
        <dbReference type="SAM" id="MobiDB-lite"/>
    </source>
</evidence>
<evidence type="ECO:0000313" key="4">
    <source>
        <dbReference type="Proteomes" id="UP001152607"/>
    </source>
</evidence>
<dbReference type="Proteomes" id="UP001152607">
    <property type="component" value="Unassembled WGS sequence"/>
</dbReference>
<protein>
    <submittedName>
        <fullName evidence="3">Uncharacterized protein</fullName>
    </submittedName>
</protein>
<dbReference type="EMBL" id="CAOQHR010000012">
    <property type="protein sequence ID" value="CAI6341763.1"/>
    <property type="molecule type" value="Genomic_DNA"/>
</dbReference>
<keyword evidence="2" id="KW-0732">Signal</keyword>
<feature type="region of interest" description="Disordered" evidence="1">
    <location>
        <begin position="23"/>
        <end position="49"/>
    </location>
</feature>
<proteinExistence type="predicted"/>
<sequence length="107" mass="10633">MQFSLITVVAAFAAVSSAQYANGTAPAPSGTGAPSPSGSGAAPSAPFNPNAAAPTGAASAMAMLVAAGGIDHNDWNVLTVFLPLNLGQNYENSHVQFLPGHELGKLI</sequence>